<feature type="compositionally biased region" description="Basic and acidic residues" evidence="6">
    <location>
        <begin position="55"/>
        <end position="67"/>
    </location>
</feature>
<evidence type="ECO:0000256" key="3">
    <source>
        <dbReference type="ARBA" id="ARBA00008845"/>
    </source>
</evidence>
<evidence type="ECO:0000313" key="7">
    <source>
        <dbReference type="EMBL" id="KAG5677622.1"/>
    </source>
</evidence>
<reference evidence="7" key="1">
    <citation type="submission" date="2021-03" db="EMBL/GenBank/DDBJ databases">
        <title>Chromosome level genome of the anhydrobiotic midge Polypedilum vanderplanki.</title>
        <authorList>
            <person name="Yoshida Y."/>
            <person name="Kikawada T."/>
            <person name="Gusev O."/>
        </authorList>
    </citation>
    <scope>NUCLEOTIDE SEQUENCE</scope>
    <source>
        <strain evidence="7">NIAS01</strain>
        <tissue evidence="7">Whole body or cell culture</tissue>
    </source>
</reference>
<dbReference type="Gene3D" id="1.25.10.10">
    <property type="entry name" value="Leucine-rich Repeat Variant"/>
    <property type="match status" value="2"/>
</dbReference>
<feature type="region of interest" description="Disordered" evidence="6">
    <location>
        <begin position="48"/>
        <end position="72"/>
    </location>
</feature>
<comment type="subcellular location">
    <subcellularLocation>
        <location evidence="1">Nucleus</location>
    </subcellularLocation>
</comment>
<dbReference type="Gene3D" id="2.130.10.10">
    <property type="entry name" value="YVTN repeat-like/Quinoprotein amine dehydrogenase"/>
    <property type="match status" value="1"/>
</dbReference>
<comment type="similarity">
    <text evidence="3">Belongs to the VPRBP/DCAF1 family.</text>
</comment>
<evidence type="ECO:0000313" key="8">
    <source>
        <dbReference type="Proteomes" id="UP001107558"/>
    </source>
</evidence>
<dbReference type="InterPro" id="IPR006594">
    <property type="entry name" value="LisH"/>
</dbReference>
<gene>
    <name evidence="7" type="ORF">PVAND_007364</name>
</gene>
<dbReference type="EMBL" id="JADBJN010000002">
    <property type="protein sequence ID" value="KAG5677622.1"/>
    <property type="molecule type" value="Genomic_DNA"/>
</dbReference>
<comment type="pathway">
    <text evidence="2">Protein modification; protein ubiquitination.</text>
</comment>
<name>A0A9J6C7L3_POLVA</name>
<feature type="region of interest" description="Disordered" evidence="6">
    <location>
        <begin position="1304"/>
        <end position="1342"/>
    </location>
</feature>
<accession>A0A9J6C7L3</accession>
<dbReference type="Gene3D" id="1.20.960.30">
    <property type="match status" value="1"/>
</dbReference>
<dbReference type="InterPro" id="IPR016024">
    <property type="entry name" value="ARM-type_fold"/>
</dbReference>
<dbReference type="Proteomes" id="UP001107558">
    <property type="component" value="Chromosome 2"/>
</dbReference>
<feature type="region of interest" description="Disordered" evidence="6">
    <location>
        <begin position="1368"/>
        <end position="1420"/>
    </location>
</feature>
<evidence type="ECO:0000256" key="1">
    <source>
        <dbReference type="ARBA" id="ARBA00004123"/>
    </source>
</evidence>
<protein>
    <recommendedName>
        <fullName evidence="9">LisH domain-containing protein</fullName>
    </recommendedName>
</protein>
<evidence type="ECO:0000256" key="4">
    <source>
        <dbReference type="ARBA" id="ARBA00022786"/>
    </source>
</evidence>
<dbReference type="GO" id="GO:0016567">
    <property type="term" value="P:protein ubiquitination"/>
    <property type="evidence" value="ECO:0007669"/>
    <property type="project" value="InterPro"/>
</dbReference>
<dbReference type="InterPro" id="IPR011989">
    <property type="entry name" value="ARM-like"/>
</dbReference>
<feature type="compositionally biased region" description="Low complexity" evidence="6">
    <location>
        <begin position="1374"/>
        <end position="1383"/>
    </location>
</feature>
<dbReference type="GO" id="GO:0005634">
    <property type="term" value="C:nucleus"/>
    <property type="evidence" value="ECO:0007669"/>
    <property type="project" value="UniProtKB-SubCell"/>
</dbReference>
<dbReference type="InterPro" id="IPR036322">
    <property type="entry name" value="WD40_repeat_dom_sf"/>
</dbReference>
<dbReference type="InterPro" id="IPR033270">
    <property type="entry name" value="VPRBP/DCAF1"/>
</dbReference>
<proteinExistence type="inferred from homology"/>
<dbReference type="Pfam" id="PF08513">
    <property type="entry name" value="LisH"/>
    <property type="match status" value="1"/>
</dbReference>
<feature type="compositionally biased region" description="Acidic residues" evidence="6">
    <location>
        <begin position="1305"/>
        <end position="1334"/>
    </location>
</feature>
<evidence type="ECO:0000256" key="5">
    <source>
        <dbReference type="ARBA" id="ARBA00023242"/>
    </source>
</evidence>
<feature type="compositionally biased region" description="Acidic residues" evidence="6">
    <location>
        <begin position="1384"/>
        <end position="1397"/>
    </location>
</feature>
<keyword evidence="5" id="KW-0539">Nucleus</keyword>
<evidence type="ECO:0000256" key="6">
    <source>
        <dbReference type="SAM" id="MobiDB-lite"/>
    </source>
</evidence>
<keyword evidence="4" id="KW-0833">Ubl conjugation pathway</keyword>
<feature type="compositionally biased region" description="Acidic residues" evidence="6">
    <location>
        <begin position="1410"/>
        <end position="1420"/>
    </location>
</feature>
<comment type="caution">
    <text evidence="7">The sequence shown here is derived from an EMBL/GenBank/DDBJ whole genome shotgun (WGS) entry which is preliminary data.</text>
</comment>
<dbReference type="PROSITE" id="PS50896">
    <property type="entry name" value="LISH"/>
    <property type="match status" value="1"/>
</dbReference>
<dbReference type="OrthoDB" id="27563at2759"/>
<evidence type="ECO:0000256" key="2">
    <source>
        <dbReference type="ARBA" id="ARBA00004906"/>
    </source>
</evidence>
<keyword evidence="8" id="KW-1185">Reference proteome</keyword>
<dbReference type="GO" id="GO:0080008">
    <property type="term" value="C:Cul4-RING E3 ubiquitin ligase complex"/>
    <property type="evidence" value="ECO:0007669"/>
    <property type="project" value="TreeGrafter"/>
</dbReference>
<dbReference type="SUPFAM" id="SSF48371">
    <property type="entry name" value="ARM repeat"/>
    <property type="match status" value="2"/>
</dbReference>
<dbReference type="InterPro" id="IPR015943">
    <property type="entry name" value="WD40/YVTN_repeat-like_dom_sf"/>
</dbReference>
<dbReference type="PANTHER" id="PTHR13129:SF4">
    <property type="entry name" value="DDB1- AND CUL4-ASSOCIATED FACTOR 1"/>
    <property type="match status" value="1"/>
</dbReference>
<organism evidence="7 8">
    <name type="scientific">Polypedilum vanderplanki</name>
    <name type="common">Sleeping chironomid midge</name>
    <dbReference type="NCBI Taxonomy" id="319348"/>
    <lineage>
        <taxon>Eukaryota</taxon>
        <taxon>Metazoa</taxon>
        <taxon>Ecdysozoa</taxon>
        <taxon>Arthropoda</taxon>
        <taxon>Hexapoda</taxon>
        <taxon>Insecta</taxon>
        <taxon>Pterygota</taxon>
        <taxon>Neoptera</taxon>
        <taxon>Endopterygota</taxon>
        <taxon>Diptera</taxon>
        <taxon>Nematocera</taxon>
        <taxon>Chironomoidea</taxon>
        <taxon>Chironomidae</taxon>
        <taxon>Chironominae</taxon>
        <taxon>Polypedilum</taxon>
        <taxon>Polypedilum</taxon>
    </lineage>
</organism>
<dbReference type="SMART" id="SM00667">
    <property type="entry name" value="LisH"/>
    <property type="match status" value="1"/>
</dbReference>
<sequence>MNQQQQEADLAEINDLHEIFRIWEQKYTSTNFDPEPFVRRVAERFEEETAQYMQKDPDPFDERHPSRTDPASELGKNLKLLFKKETFMNRLVNDYLRDNFFTRQNINKSSLQLNVSACRLILIIMPGLETSAVFQVSNEQLINRLYEWAENGVEPLRSYAIGLLGAAMDIQDIAVAFRDQNIRMLPILLRRLRMIQKKCAQSGDISALLINENDSETPVDIIVNSTSNALSMNINDSQSDENSRSNAQDNPVNRHMIMLHPPTLATSQMLILRYLTPMGEYQEFLPFIFENDALDIIFNFIDNPKDLCLTFEALKYLASLLCHKKCCIEFLNRNGIQRLLKLPRQSTTATGIAIALYYIAYCEEAMERICSMTPRLISELVTYALGLLGCNHDSGRCHATMFFGLSFQFKHMLEEFDNQDGLRQLYNVISVLPILSQNEEANLSADEENAERQVIRHVCVAIKKYFESHLFFKYTQVMRTSSTRIPIPMRALKNPTEVIDDQIMSLQNILPMKSNWQPVNTFIQLGGISLFILIIGHSYEWNYSGRGETVRSALDVLNICCVVPRVHAILCERIDFPDEASASGFNIVLGCLEGEIVADPEVQKSALSMLVNCVCAPIHRPSGNVAKYGSCKKKVIDKNSEELIKMVWETVRSNNGIIVLLQLMTVKTPITDADYIRGMACRALAGLARSETVRQIISKLPLFVNGELQQLCRDPILQEKRAEHVQFQKYALELLERVSGKPINIDTSLANIHKANVVAQTKIQFNEQQLNYLIYQHLQDNGLTSTAESLLKEAKLDQVITQSKPSLLNQSFNSPSIFRSPMIQRSRINRKAVDHSNLNQSFNEINLVDTSKLNNKSNCIDSSTPSTTPIKLIKKAPTTPAPTTSNQSTLEKQTISESFLTTNVPLSLTNQQQKVPNLPNVNVTLNTIITEYLTNQHSLCKNPMSTCPTFDLFEPHKCPDPRPKSIAGMCVNVAARFFKRHQGFNSTKLDRRFVHTNFNVARTLRVPDVDLYFTCCDFFTPEGNKIVVGTHNGELRVLNVNDSNEEFSASVSDSYINNIKCSRDSQFVLTSAWQTPMSVLWSVENKQFISKLQFNDEEYVEFSNIKQDKVLGTKAETATIYDINTGQVIRTFKPVTFNQYNKNRATFCPTDELVLSDGVLWDVRTGENIHKFDKLNNTLSGVFHSNGLEVISNTEVWDLRTFHLLRTIPTLDQCYLKFSSQNVIYAFMVQNESLDDDHVYDSSFKVIDSYDYSSISTTDVKKSIYDLTVNSSGCQIAICENQGGYESVSESVIRVYTVGRKRDEFEGEIEEEEEMGSDEDDGLDSGSDNDDNDFDRDNNQRRRRRRLNINRANLNNMFDVISLSTESLTDSEMGTDTSNNNSDNSDDDGDGDGEEAIIELNSDSGSDTNWETEEEIEDDE</sequence>
<dbReference type="PANTHER" id="PTHR13129">
    <property type="entry name" value="VPRBP PROTEIN-RELATED"/>
    <property type="match status" value="1"/>
</dbReference>
<evidence type="ECO:0008006" key="9">
    <source>
        <dbReference type="Google" id="ProtNLM"/>
    </source>
</evidence>
<dbReference type="SUPFAM" id="SSF50978">
    <property type="entry name" value="WD40 repeat-like"/>
    <property type="match status" value="1"/>
</dbReference>